<feature type="region of interest" description="Disordered" evidence="1">
    <location>
        <begin position="85"/>
        <end position="129"/>
    </location>
</feature>
<dbReference type="InParanoid" id="A0A2P5I3A0"/>
<dbReference type="Proteomes" id="UP000094444">
    <property type="component" value="Unassembled WGS sequence"/>
</dbReference>
<proteinExistence type="predicted"/>
<evidence type="ECO:0000313" key="2">
    <source>
        <dbReference type="EMBL" id="POS76988.1"/>
    </source>
</evidence>
<dbReference type="AlphaFoldDB" id="A0A2P5I3A0"/>
<evidence type="ECO:0000256" key="1">
    <source>
        <dbReference type="SAM" id="MobiDB-lite"/>
    </source>
</evidence>
<gene>
    <name evidence="2" type="ORF">DHEL01_v204624</name>
</gene>
<accession>A0A2P5I3A0</accession>
<comment type="caution">
    <text evidence="2">The sequence shown here is derived from an EMBL/GenBank/DDBJ whole genome shotgun (WGS) entry which is preliminary data.</text>
</comment>
<evidence type="ECO:0000313" key="3">
    <source>
        <dbReference type="Proteomes" id="UP000094444"/>
    </source>
</evidence>
<dbReference type="EMBL" id="MAVT02000312">
    <property type="protein sequence ID" value="POS76988.1"/>
    <property type="molecule type" value="Genomic_DNA"/>
</dbReference>
<sequence>MSGRVRCEAMQQQQQQQEMLAQVHEVQWCTESQSLAALGVKEEDVQKRTCWGVGHGLSVPYSRGEGPGLTPAALQLCSDRDVMEQTRLLRRSKPTDRAHPRKLAGDAAAGGQGGTLSAQDAAWDMPWLT</sequence>
<reference evidence="2" key="1">
    <citation type="submission" date="2017-09" db="EMBL/GenBank/DDBJ databases">
        <title>Polyketide synthases of a Diaporthe helianthi virulent isolate.</title>
        <authorList>
            <person name="Baroncelli R."/>
        </authorList>
    </citation>
    <scope>NUCLEOTIDE SEQUENCE [LARGE SCALE GENOMIC DNA]</scope>
    <source>
        <strain evidence="2">7/96</strain>
    </source>
</reference>
<organism evidence="2 3">
    <name type="scientific">Diaporthe helianthi</name>
    <dbReference type="NCBI Taxonomy" id="158607"/>
    <lineage>
        <taxon>Eukaryota</taxon>
        <taxon>Fungi</taxon>
        <taxon>Dikarya</taxon>
        <taxon>Ascomycota</taxon>
        <taxon>Pezizomycotina</taxon>
        <taxon>Sordariomycetes</taxon>
        <taxon>Sordariomycetidae</taxon>
        <taxon>Diaporthales</taxon>
        <taxon>Diaporthaceae</taxon>
        <taxon>Diaporthe</taxon>
    </lineage>
</organism>
<name>A0A2P5I3A0_DIAHE</name>
<protein>
    <submittedName>
        <fullName evidence="2">Uncharacterized protein</fullName>
    </submittedName>
</protein>
<keyword evidence="3" id="KW-1185">Reference proteome</keyword>